<dbReference type="EMBL" id="JAEPCM010000272">
    <property type="protein sequence ID" value="MCG7946294.1"/>
    <property type="molecule type" value="Genomic_DNA"/>
</dbReference>
<name>A0A9E4KCQ7_9GAMM</name>
<sequence length="82" mass="8987">MRKKYIAFNSRLSFLILIGGMAIMIIGVSILASLWRGGDFAIALFLGCISVIMVNLIFASENRLTDKAEFNADNNLDDSDGL</sequence>
<evidence type="ECO:0000256" key="1">
    <source>
        <dbReference type="SAM" id="Phobius"/>
    </source>
</evidence>
<comment type="caution">
    <text evidence="2">The sequence shown here is derived from an EMBL/GenBank/DDBJ whole genome shotgun (WGS) entry which is preliminary data.</text>
</comment>
<protein>
    <submittedName>
        <fullName evidence="2">Uncharacterized protein</fullName>
    </submittedName>
</protein>
<feature type="transmembrane region" description="Helical" evidence="1">
    <location>
        <begin position="40"/>
        <end position="58"/>
    </location>
</feature>
<evidence type="ECO:0000313" key="3">
    <source>
        <dbReference type="Proteomes" id="UP000886667"/>
    </source>
</evidence>
<proteinExistence type="predicted"/>
<reference evidence="2" key="1">
    <citation type="journal article" date="2021" name="Proc. Natl. Acad. Sci. U.S.A.">
        <title>Global biogeography of chemosynthetic symbionts reveals both localized and globally distributed symbiont groups. .</title>
        <authorList>
            <person name="Osvatic J.T."/>
            <person name="Wilkins L.G.E."/>
            <person name="Leibrecht L."/>
            <person name="Leray M."/>
            <person name="Zauner S."/>
            <person name="Polzin J."/>
            <person name="Camacho Y."/>
            <person name="Gros O."/>
            <person name="van Gils J.A."/>
            <person name="Eisen J.A."/>
            <person name="Petersen J.M."/>
            <person name="Yuen B."/>
        </authorList>
    </citation>
    <scope>NUCLEOTIDE SEQUENCE</scope>
    <source>
        <strain evidence="2">MAGclacostrist064TRANS</strain>
    </source>
</reference>
<dbReference type="AlphaFoldDB" id="A0A9E4KCQ7"/>
<keyword evidence="1" id="KW-0472">Membrane</keyword>
<feature type="transmembrane region" description="Helical" evidence="1">
    <location>
        <begin position="12"/>
        <end position="34"/>
    </location>
</feature>
<keyword evidence="1" id="KW-0812">Transmembrane</keyword>
<gene>
    <name evidence="2" type="ORF">JAZ07_08110</name>
</gene>
<keyword evidence="1" id="KW-1133">Transmembrane helix</keyword>
<evidence type="ECO:0000313" key="2">
    <source>
        <dbReference type="EMBL" id="MCG7946294.1"/>
    </source>
</evidence>
<accession>A0A9E4KCQ7</accession>
<dbReference type="Proteomes" id="UP000886667">
    <property type="component" value="Unassembled WGS sequence"/>
</dbReference>
<organism evidence="2 3">
    <name type="scientific">Candidatus Thiodiazotropha taylori</name>
    <dbReference type="NCBI Taxonomy" id="2792791"/>
    <lineage>
        <taxon>Bacteria</taxon>
        <taxon>Pseudomonadati</taxon>
        <taxon>Pseudomonadota</taxon>
        <taxon>Gammaproteobacteria</taxon>
        <taxon>Chromatiales</taxon>
        <taxon>Sedimenticolaceae</taxon>
        <taxon>Candidatus Thiodiazotropha</taxon>
    </lineage>
</organism>